<feature type="transmembrane region" description="Helical" evidence="8">
    <location>
        <begin position="120"/>
        <end position="142"/>
    </location>
</feature>
<dbReference type="Gene3D" id="1.20.1720.10">
    <property type="entry name" value="Multidrug resistance protein D"/>
    <property type="match status" value="1"/>
</dbReference>
<feature type="transmembrane region" description="Helical" evidence="8">
    <location>
        <begin position="84"/>
        <end position="108"/>
    </location>
</feature>
<keyword evidence="2" id="KW-0813">Transport</keyword>
<proteinExistence type="predicted"/>
<dbReference type="Pfam" id="PF07690">
    <property type="entry name" value="MFS_1"/>
    <property type="match status" value="1"/>
</dbReference>
<feature type="transmembrane region" description="Helical" evidence="8">
    <location>
        <begin position="29"/>
        <end position="47"/>
    </location>
</feature>
<evidence type="ECO:0000256" key="8">
    <source>
        <dbReference type="SAM" id="Phobius"/>
    </source>
</evidence>
<accession>A0ABX2JVA5</accession>
<comment type="subcellular location">
    <subcellularLocation>
        <location evidence="1">Cell membrane</location>
        <topology evidence="1">Multi-pass membrane protein</topology>
    </subcellularLocation>
</comment>
<keyword evidence="5 8" id="KW-1133">Transmembrane helix</keyword>
<keyword evidence="3" id="KW-1003">Cell membrane</keyword>
<dbReference type="SUPFAM" id="SSF103473">
    <property type="entry name" value="MFS general substrate transporter"/>
    <property type="match status" value="1"/>
</dbReference>
<dbReference type="PANTHER" id="PTHR42718:SF46">
    <property type="entry name" value="BLR6921 PROTEIN"/>
    <property type="match status" value="1"/>
</dbReference>
<feature type="transmembrane region" description="Helical" evidence="8">
    <location>
        <begin position="466"/>
        <end position="486"/>
    </location>
</feature>
<evidence type="ECO:0000256" key="6">
    <source>
        <dbReference type="ARBA" id="ARBA00023136"/>
    </source>
</evidence>
<feature type="transmembrane region" description="Helical" evidence="8">
    <location>
        <begin position="387"/>
        <end position="409"/>
    </location>
</feature>
<feature type="transmembrane region" description="Helical" evidence="8">
    <location>
        <begin position="287"/>
        <end position="306"/>
    </location>
</feature>
<evidence type="ECO:0000256" key="1">
    <source>
        <dbReference type="ARBA" id="ARBA00004651"/>
    </source>
</evidence>
<dbReference type="Proteomes" id="UP000708347">
    <property type="component" value="Unassembled WGS sequence"/>
</dbReference>
<dbReference type="InterPro" id="IPR020846">
    <property type="entry name" value="MFS_dom"/>
</dbReference>
<feature type="transmembrane region" description="Helical" evidence="8">
    <location>
        <begin position="318"/>
        <end position="338"/>
    </location>
</feature>
<keyword evidence="4 8" id="KW-0812">Transmembrane</keyword>
<comment type="caution">
    <text evidence="10">The sequence shown here is derived from an EMBL/GenBank/DDBJ whole genome shotgun (WGS) entry which is preliminary data.</text>
</comment>
<protein>
    <submittedName>
        <fullName evidence="10">Multidrug efflux MFS transporter</fullName>
    </submittedName>
</protein>
<reference evidence="10 11" key="1">
    <citation type="submission" date="2019-05" db="EMBL/GenBank/DDBJ databases">
        <title>Mycolicibacterium sphagni ENV482 genome assembly.</title>
        <authorList>
            <person name="Chen W."/>
            <person name="Faulkner N.W."/>
            <person name="Hyman M.R."/>
        </authorList>
    </citation>
    <scope>NUCLEOTIDE SEQUENCE [LARGE SCALE GENOMIC DNA]</scope>
    <source>
        <strain evidence="10 11">ENV482</strain>
    </source>
</reference>
<organism evidence="10 11">
    <name type="scientific">Mycolicibacterium sphagni</name>
    <dbReference type="NCBI Taxonomy" id="1786"/>
    <lineage>
        <taxon>Bacteria</taxon>
        <taxon>Bacillati</taxon>
        <taxon>Actinomycetota</taxon>
        <taxon>Actinomycetes</taxon>
        <taxon>Mycobacteriales</taxon>
        <taxon>Mycobacteriaceae</taxon>
        <taxon>Mycolicibacterium</taxon>
    </lineage>
</organism>
<feature type="transmembrane region" description="Helical" evidence="8">
    <location>
        <begin position="344"/>
        <end position="366"/>
    </location>
</feature>
<name>A0ABX2JVA5_9MYCO</name>
<dbReference type="PANTHER" id="PTHR42718">
    <property type="entry name" value="MAJOR FACILITATOR SUPERFAMILY MULTIDRUG TRANSPORTER MFSC"/>
    <property type="match status" value="1"/>
</dbReference>
<evidence type="ECO:0000256" key="5">
    <source>
        <dbReference type="ARBA" id="ARBA00022989"/>
    </source>
</evidence>
<feature type="transmembrane region" description="Helical" evidence="8">
    <location>
        <begin position="258"/>
        <end position="281"/>
    </location>
</feature>
<feature type="domain" description="Major facilitator superfamily (MFS) profile" evidence="9">
    <location>
        <begin position="1"/>
        <end position="492"/>
    </location>
</feature>
<evidence type="ECO:0000256" key="3">
    <source>
        <dbReference type="ARBA" id="ARBA00022475"/>
    </source>
</evidence>
<evidence type="ECO:0000256" key="2">
    <source>
        <dbReference type="ARBA" id="ARBA00022448"/>
    </source>
</evidence>
<evidence type="ECO:0000313" key="11">
    <source>
        <dbReference type="Proteomes" id="UP000708347"/>
    </source>
</evidence>
<evidence type="ECO:0000256" key="4">
    <source>
        <dbReference type="ARBA" id="ARBA00022692"/>
    </source>
</evidence>
<dbReference type="InterPro" id="IPR036259">
    <property type="entry name" value="MFS_trans_sf"/>
</dbReference>
<evidence type="ECO:0000256" key="7">
    <source>
        <dbReference type="SAM" id="MobiDB-lite"/>
    </source>
</evidence>
<dbReference type="Gene3D" id="1.20.1250.20">
    <property type="entry name" value="MFS general substrate transporter like domains"/>
    <property type="match status" value="1"/>
</dbReference>
<feature type="region of interest" description="Disordered" evidence="7">
    <location>
        <begin position="494"/>
        <end position="517"/>
    </location>
</feature>
<gene>
    <name evidence="10" type="ORF">FEG63_17515</name>
</gene>
<keyword evidence="11" id="KW-1185">Reference proteome</keyword>
<dbReference type="RefSeq" id="WP_174399111.1">
    <property type="nucleotide sequence ID" value="NZ_VBSB01000010.1"/>
</dbReference>
<feature type="transmembrane region" description="Helical" evidence="8">
    <location>
        <begin position="148"/>
        <end position="166"/>
    </location>
</feature>
<feature type="transmembrane region" description="Helical" evidence="8">
    <location>
        <begin position="178"/>
        <end position="199"/>
    </location>
</feature>
<dbReference type="PROSITE" id="PS50850">
    <property type="entry name" value="MFS"/>
    <property type="match status" value="1"/>
</dbReference>
<dbReference type="InterPro" id="IPR011701">
    <property type="entry name" value="MFS"/>
</dbReference>
<evidence type="ECO:0000313" key="10">
    <source>
        <dbReference type="EMBL" id="NTY61345.1"/>
    </source>
</evidence>
<dbReference type="EMBL" id="VBSB01000010">
    <property type="protein sequence ID" value="NTY61345.1"/>
    <property type="molecule type" value="Genomic_DNA"/>
</dbReference>
<feature type="transmembrane region" description="Helical" evidence="8">
    <location>
        <begin position="211"/>
        <end position="230"/>
    </location>
</feature>
<evidence type="ECO:0000259" key="9">
    <source>
        <dbReference type="PROSITE" id="PS50850"/>
    </source>
</evidence>
<keyword evidence="6 8" id="KW-0472">Membrane</keyword>
<sequence length="517" mass="52214">MVLAISDFTIADAVIPPLTRDLGLTVADLGLSFTAYFATAAAFMVLFGRLGDVVGRRRIMLVAIALFVTGSALSGAAWNLPSFFAGRVLAGLAVAAILPTGLGVMHALYPAPGASRERAFGLWAMAIGAAAVLGPLVGGAAAASTISWRWAFLGSIPLGLIAAAGVRVTVAENERRGLAGLDLGGALLLALAAGCLAIAVDLGGGQGPDLAPAGVLLAISLVTVAGFVAVERRRLAAGRQVIAPPDLFRHRSFRLSTVSSAFMSVGDTGFQLVLPILVGVVLGVGEFGVGAVLACYGAGVVLGGPVAGRLSRYFDDVLVARVALAAMPVLLLCLLPMLARGAAVVGIGALLAGYGVAWGVAYARLVNLSYREVPEQDSAVAGGVQSAMRLLAGALGAAILTAVFGQVAAARLADAHGLDAGGRDAVAAQVDTSDAIPSHQRLKPVALPMPDDVPASVAVERAYTDGARVAIVVAAAITAGALLIAMRLPRDVEAQRVTDGARRSRTASKKGCSSASR</sequence>
<feature type="transmembrane region" description="Helical" evidence="8">
    <location>
        <begin position="59"/>
        <end position="78"/>
    </location>
</feature>